<evidence type="ECO:0000256" key="7">
    <source>
        <dbReference type="SAM" id="Phobius"/>
    </source>
</evidence>
<evidence type="ECO:0000259" key="8">
    <source>
        <dbReference type="PROSITE" id="PS50004"/>
    </source>
</evidence>
<dbReference type="GO" id="GO:0008289">
    <property type="term" value="F:lipid binding"/>
    <property type="evidence" value="ECO:0007669"/>
    <property type="project" value="UniProtKB-KW"/>
</dbReference>
<dbReference type="CDD" id="cd04045">
    <property type="entry name" value="C2C_Tricalbin-like"/>
    <property type="match status" value="1"/>
</dbReference>
<feature type="transmembrane region" description="Helical" evidence="7">
    <location>
        <begin position="490"/>
        <end position="507"/>
    </location>
</feature>
<reference evidence="10 11" key="1">
    <citation type="journal article" date="2023" name="Elife">
        <title>Identification of key yeast species and microbe-microbe interactions impacting larval growth of Drosophila in the wild.</title>
        <authorList>
            <person name="Mure A."/>
            <person name="Sugiura Y."/>
            <person name="Maeda R."/>
            <person name="Honda K."/>
            <person name="Sakurai N."/>
            <person name="Takahashi Y."/>
            <person name="Watada M."/>
            <person name="Katoh T."/>
            <person name="Gotoh A."/>
            <person name="Gotoh Y."/>
            <person name="Taniguchi I."/>
            <person name="Nakamura K."/>
            <person name="Hayashi T."/>
            <person name="Katayama T."/>
            <person name="Uemura T."/>
            <person name="Hattori Y."/>
        </authorList>
    </citation>
    <scope>NUCLEOTIDE SEQUENCE [LARGE SCALE GENOMIC DNA]</scope>
    <source>
        <strain evidence="10 11">SB-73</strain>
    </source>
</reference>
<evidence type="ECO:0000256" key="6">
    <source>
        <dbReference type="SAM" id="MobiDB-lite"/>
    </source>
</evidence>
<feature type="domain" description="SMP-LTD" evidence="9">
    <location>
        <begin position="556"/>
        <end position="761"/>
    </location>
</feature>
<dbReference type="InterPro" id="IPR052455">
    <property type="entry name" value="Tricalbin_domain"/>
</dbReference>
<evidence type="ECO:0000313" key="11">
    <source>
        <dbReference type="Proteomes" id="UP001362899"/>
    </source>
</evidence>
<keyword evidence="7" id="KW-1133">Transmembrane helix</keyword>
<feature type="domain" description="C2" evidence="8">
    <location>
        <begin position="1029"/>
        <end position="1148"/>
    </location>
</feature>
<feature type="domain" description="C2" evidence="8">
    <location>
        <begin position="1380"/>
        <end position="1498"/>
    </location>
</feature>
<dbReference type="PROSITE" id="PS51847">
    <property type="entry name" value="SMP"/>
    <property type="match status" value="1"/>
</dbReference>
<comment type="caution">
    <text evidence="10">The sequence shown here is derived from an EMBL/GenBank/DDBJ whole genome shotgun (WGS) entry which is preliminary data.</text>
</comment>
<evidence type="ECO:0000256" key="5">
    <source>
        <dbReference type="ARBA" id="ARBA00023136"/>
    </source>
</evidence>
<feature type="region of interest" description="Disordered" evidence="6">
    <location>
        <begin position="114"/>
        <end position="173"/>
    </location>
</feature>
<dbReference type="SUPFAM" id="SSF49562">
    <property type="entry name" value="C2 domain (Calcium/lipid-binding domain, CaLB)"/>
    <property type="match status" value="4"/>
</dbReference>
<feature type="compositionally biased region" description="Acidic residues" evidence="6">
    <location>
        <begin position="306"/>
        <end position="321"/>
    </location>
</feature>
<dbReference type="PANTHER" id="PTHR46980:SF2">
    <property type="entry name" value="TRICALBIN-1-RELATED"/>
    <property type="match status" value="1"/>
</dbReference>
<sequence length="1715" mass="190573">MSSGDNTSSKGSEHHDKSSAYKSLKNFSKKLKKHSKVTTDSDSDGGHHEHVFDFANALHHHGHKSEDRSVSTRHSLFSLRSKDTSKTGATDNAADASFSDVPVTASTENIAMGANDVDISGDPTKPVSSSAATQSTETDPSRISNTSDRSNSSLADDQDGNKAHGSHNKRHHSMLKFVNRRAGDIGNAALKAHGVAHDVANDAIDAGVGVVDAGVGVVGAGVNAVDILNLNASENPVSGARGPRIANTLTLMSDNPEQRARAAKILENVARLNAAGHNNDDTNSVEKDVGISDFEISKGEDKPSQDDDADSLDIKDDDVEIPEGSVPGLGYGTADPLLPGEKSKDEIDRESQEKANNDPKNRSKQQIKADIKKEGAGTGEKNETAAENEAKIAERGEEDRKKAVAREKEKMRGKSGTSASVDSVQQQKRFKPQQELVSEHRKLQAGFVGWRQIGGWDPKGATSSDEQIEDIFTRSTLLENYISNKFIGDWYQNTAIILFTAIFAWLLGKYRFSFTWLFFLLMFTATTYRTSVRRMRRNYRDDIIREALIERSVDQDTETMEWLNSFLVKFWLIYEPSLSQMITGLGNEVLKDQTPGFIDSMMIQKFTLGTKAPRIDSIRSFPHTKAQVVIIDMSASFTPNDTFDLTARQLQTKINPKIQLGVRLGKGFLTKNFPILLEDMNFRGKFRVKFKLMNRFPHFQTMDFSFLEAPKFDFVLKPIGGDKLGFDINIIPGLSKFIKDIVNANLGPMLYAPNAFQVNIEQLMQNVGILTGVGVLSVEVISADNLVLSSDGRVDPYVVLKDRRLNTIGHTDIKSNAANPVWNEFLNTIVYNTNDNFLLEVFDFNDNLEDRSIGQVTLRIEDLLGVKERNVTIMNGGRPSGNLKFVGHYSEVHMPSTDDTSEGSSYRDTKSGILSVKISRARYLDPSINKTAKLSPYAEIEFNGKLIDSTKISKHSNDPEWNYSAEHIVTDKMSTLFVVRIKDHRSGNSSPTVGVFKLRMGQLLIECEKGNKWFSLEGGKGEICIETQWKPCNIRSCGNTANYIEPIGVVRLKVMSATNLRNLEHLGKIDPYTRVYVGNRLVARTNWFHNNLNPVWNETLYIPVQNELQTMTVEVMDVEKRAKDRSLGSFKINLSKVISQDDKGNFKVTISDKLFANNLMLPNRGPKGTLMYTLEFYPAIPIISPQVRESLEDDRKVIALLTKKIEENGGDIQKALSEKERTSMIAMEERIDFGGIDMPIEQQLTYSAGVFACSVVSLTGHRVGQSLRMIADNALYSFYASPVFKTSDPFVSNECADFVSAQMDLSSVRFEIGEFTSTETQLYENIARDSNEENKVIEHDKYASEITIPCRELIANATLSPKTYTMASDAKLQLQVRYFPLPALLVSPSEDISNDGVVEIALKRAVGVRSADSNGFSDPYTAFYLNDDSEKVYKSKTIKETLNPVWNESFRFSVKDYRNSTVKAVVMDWDMGNRDDFLGGYIFHLQDLVPLEWKDYEVDLENIRKKKEFSRSHEVKGKLFLSIRFNPGQIHKEGDKFMVGAGTVAKATGGIVSFAGGTAYGVANTGVGVGKDVVGAVGSIASKQQKLFRKMKNNSLDLEDQAQLESAMSKYQVNVTSITKFQGEAEIELRCFLILDGEKEVWRSSKININDEDTSIQEVFEFKSLPDAQLGVKLLGIKSFGRHSDLGQSATDINPGEKQVIMQNGSVVLLDVQVI</sequence>
<keyword evidence="11" id="KW-1185">Reference proteome</keyword>
<feature type="compositionally biased region" description="Polar residues" evidence="6">
    <location>
        <begin position="126"/>
        <end position="155"/>
    </location>
</feature>
<feature type="compositionally biased region" description="Basic and acidic residues" evidence="6">
    <location>
        <begin position="341"/>
        <end position="412"/>
    </location>
</feature>
<evidence type="ECO:0000256" key="1">
    <source>
        <dbReference type="ARBA" id="ARBA00004370"/>
    </source>
</evidence>
<comment type="subcellular location">
    <subcellularLocation>
        <location evidence="1">Membrane</location>
    </subcellularLocation>
</comment>
<feature type="compositionally biased region" description="Basic residues" evidence="6">
    <location>
        <begin position="27"/>
        <end position="36"/>
    </location>
</feature>
<dbReference type="InterPro" id="IPR031468">
    <property type="entry name" value="SMP_LBD"/>
</dbReference>
<keyword evidence="5 7" id="KW-0472">Membrane</keyword>
<feature type="compositionally biased region" description="Basic residues" evidence="6">
    <location>
        <begin position="164"/>
        <end position="173"/>
    </location>
</feature>
<dbReference type="PROSITE" id="PS50004">
    <property type="entry name" value="C2"/>
    <property type="match status" value="4"/>
</dbReference>
<dbReference type="GO" id="GO:0006869">
    <property type="term" value="P:lipid transport"/>
    <property type="evidence" value="ECO:0007669"/>
    <property type="project" value="UniProtKB-KW"/>
</dbReference>
<dbReference type="GO" id="GO:0061817">
    <property type="term" value="P:endoplasmic reticulum-plasma membrane tethering"/>
    <property type="evidence" value="ECO:0007669"/>
    <property type="project" value="InterPro"/>
</dbReference>
<evidence type="ECO:0000313" key="10">
    <source>
        <dbReference type="EMBL" id="GMM53009.1"/>
    </source>
</evidence>
<evidence type="ECO:0000256" key="2">
    <source>
        <dbReference type="ARBA" id="ARBA00022448"/>
    </source>
</evidence>
<dbReference type="GO" id="GO:0016020">
    <property type="term" value="C:membrane"/>
    <property type="evidence" value="ECO:0007669"/>
    <property type="project" value="UniProtKB-SubCell"/>
</dbReference>
<name>A0AAV5RNB1_STABA</name>
<dbReference type="PANTHER" id="PTHR46980">
    <property type="entry name" value="TRICALBIN-1-RELATED"/>
    <property type="match status" value="1"/>
</dbReference>
<dbReference type="EMBL" id="BTGC01000008">
    <property type="protein sequence ID" value="GMM53009.1"/>
    <property type="molecule type" value="Genomic_DNA"/>
</dbReference>
<proteinExistence type="predicted"/>
<feature type="transmembrane region" description="Helical" evidence="7">
    <location>
        <begin position="514"/>
        <end position="531"/>
    </location>
</feature>
<dbReference type="Pfam" id="PF00168">
    <property type="entry name" value="C2"/>
    <property type="match status" value="4"/>
</dbReference>
<accession>A0AAV5RNB1</accession>
<feature type="domain" description="C2" evidence="8">
    <location>
        <begin position="895"/>
        <end position="1014"/>
    </location>
</feature>
<keyword evidence="3" id="KW-0445">Lipid transport</keyword>
<keyword evidence="7" id="KW-0812">Transmembrane</keyword>
<dbReference type="CDD" id="cd21678">
    <property type="entry name" value="SMP_TCB"/>
    <property type="match status" value="1"/>
</dbReference>
<dbReference type="PRINTS" id="PR00360">
    <property type="entry name" value="C2DOMAIN"/>
</dbReference>
<evidence type="ECO:0000256" key="4">
    <source>
        <dbReference type="ARBA" id="ARBA00023121"/>
    </source>
</evidence>
<protein>
    <submittedName>
        <fullName evidence="10">Tricalbin</fullName>
    </submittedName>
</protein>
<keyword evidence="2" id="KW-0813">Transport</keyword>
<dbReference type="SMART" id="SM00239">
    <property type="entry name" value="C2"/>
    <property type="match status" value="4"/>
</dbReference>
<feature type="region of interest" description="Disordered" evidence="6">
    <location>
        <begin position="294"/>
        <end position="435"/>
    </location>
</feature>
<gene>
    <name evidence="10" type="ORF">DASB73_039720</name>
</gene>
<evidence type="ECO:0000256" key="3">
    <source>
        <dbReference type="ARBA" id="ARBA00023055"/>
    </source>
</evidence>
<dbReference type="InterPro" id="IPR035892">
    <property type="entry name" value="C2_domain_sf"/>
</dbReference>
<feature type="domain" description="C2" evidence="8">
    <location>
        <begin position="752"/>
        <end position="873"/>
    </location>
</feature>
<dbReference type="InterPro" id="IPR037762">
    <property type="entry name" value="C2C_Tricalbin"/>
</dbReference>
<dbReference type="Pfam" id="PF25669">
    <property type="entry name" value="SMP_MUG190-like"/>
    <property type="match status" value="2"/>
</dbReference>
<feature type="compositionally biased region" description="Polar residues" evidence="6">
    <location>
        <begin position="1"/>
        <end position="10"/>
    </location>
</feature>
<evidence type="ECO:0000259" key="9">
    <source>
        <dbReference type="PROSITE" id="PS51847"/>
    </source>
</evidence>
<dbReference type="Proteomes" id="UP001362899">
    <property type="component" value="Unassembled WGS sequence"/>
</dbReference>
<dbReference type="InterPro" id="IPR000008">
    <property type="entry name" value="C2_dom"/>
</dbReference>
<feature type="compositionally biased region" description="Polar residues" evidence="6">
    <location>
        <begin position="415"/>
        <end position="427"/>
    </location>
</feature>
<keyword evidence="4" id="KW-0446">Lipid-binding</keyword>
<feature type="region of interest" description="Disordered" evidence="6">
    <location>
        <begin position="1"/>
        <end position="49"/>
    </location>
</feature>
<dbReference type="Gene3D" id="2.60.40.150">
    <property type="entry name" value="C2 domain"/>
    <property type="match status" value="4"/>
</dbReference>
<feature type="compositionally biased region" description="Basic and acidic residues" evidence="6">
    <location>
        <begin position="294"/>
        <end position="305"/>
    </location>
</feature>
<organism evidence="10 11">
    <name type="scientific">Starmerella bacillaris</name>
    <name type="common">Yeast</name>
    <name type="synonym">Candida zemplinina</name>
    <dbReference type="NCBI Taxonomy" id="1247836"/>
    <lineage>
        <taxon>Eukaryota</taxon>
        <taxon>Fungi</taxon>
        <taxon>Dikarya</taxon>
        <taxon>Ascomycota</taxon>
        <taxon>Saccharomycotina</taxon>
        <taxon>Dipodascomycetes</taxon>
        <taxon>Dipodascales</taxon>
        <taxon>Trichomonascaceae</taxon>
        <taxon>Starmerella</taxon>
    </lineage>
</organism>